<evidence type="ECO:0000256" key="2">
    <source>
        <dbReference type="ARBA" id="ARBA00005013"/>
    </source>
</evidence>
<dbReference type="EC" id="4.1.2.25" evidence="4"/>
<comment type="pathway">
    <text evidence="2">Cofactor biosynthesis; tetrahydrofolate biosynthesis; 2-amino-4-hydroxy-6-hydroxymethyl-7,8-dihydropteridine diphosphate from 7,8-dihydroneopterin triphosphate: step 3/4.</text>
</comment>
<dbReference type="GO" id="GO:0005737">
    <property type="term" value="C:cytoplasm"/>
    <property type="evidence" value="ECO:0007669"/>
    <property type="project" value="TreeGrafter"/>
</dbReference>
<dbReference type="EMBL" id="CYSC01000040">
    <property type="protein sequence ID" value="CUH73463.1"/>
    <property type="molecule type" value="Genomic_DNA"/>
</dbReference>
<protein>
    <recommendedName>
        <fullName evidence="4">dihydroneopterin aldolase</fullName>
        <ecNumber evidence="4">4.1.2.25</ecNumber>
    </recommendedName>
    <alternativeName>
        <fullName evidence="7">7,8-dihydroneopterin aldolase</fullName>
    </alternativeName>
</protein>
<dbReference type="Proteomes" id="UP000051887">
    <property type="component" value="Unassembled WGS sequence"/>
</dbReference>
<evidence type="ECO:0000313" key="11">
    <source>
        <dbReference type="Proteomes" id="UP000051086"/>
    </source>
</evidence>
<dbReference type="RefSeq" id="WP_058244603.1">
    <property type="nucleotide sequence ID" value="NZ_CYSB01000030.1"/>
</dbReference>
<evidence type="ECO:0000313" key="10">
    <source>
        <dbReference type="EMBL" id="CUH73463.1"/>
    </source>
</evidence>
<gene>
    <name evidence="9" type="ORF">TL5118_02593</name>
    <name evidence="10" type="ORF">TL5120_03272</name>
</gene>
<dbReference type="InterPro" id="IPR006156">
    <property type="entry name" value="Dihydroneopterin_aldolase"/>
</dbReference>
<evidence type="ECO:0000259" key="8">
    <source>
        <dbReference type="SMART" id="SM00905"/>
    </source>
</evidence>
<sequence length="306" mass="33597">MSTPTTPTPERDAEIALAFDHPEARAVATADQPLDRISLRDHIVEVEIGAFQVERNLTQRLAFNVVVEVAPVTAPLEDDVDRILSYDKVTEAIATELATERLNLLETLADNIAARILAEPQARRVFLRIEKLDRGPFKLGVEIVRSRSDQSGATSKETVQPRLVFLSRAAQASDRLSDWLDDLQGDVPVILSLAEPEAEAGAVAEPRAQLNIDLLRQDQAAWALMARDARLNVANTRTELDWAMKQGHISIWAPAKMVLDATEAPGDLSGIGLMQWFAAEVSAAELVLIDAPILPDLDLPQRQISL</sequence>
<dbReference type="SMART" id="SM00905">
    <property type="entry name" value="FolB"/>
    <property type="match status" value="1"/>
</dbReference>
<dbReference type="PANTHER" id="PTHR42844:SF1">
    <property type="entry name" value="DIHYDRONEOPTERIN ALDOLASE 1-RELATED"/>
    <property type="match status" value="1"/>
</dbReference>
<keyword evidence="11" id="KW-1185">Reference proteome</keyword>
<dbReference type="GO" id="GO:0046656">
    <property type="term" value="P:folic acid biosynthetic process"/>
    <property type="evidence" value="ECO:0007669"/>
    <property type="project" value="UniProtKB-KW"/>
</dbReference>
<dbReference type="InterPro" id="IPR043133">
    <property type="entry name" value="GTP-CH-I_C/QueF"/>
</dbReference>
<name>A0A0P1FJY0_9RHOB</name>
<dbReference type="OrthoDB" id="7678026at2"/>
<dbReference type="PANTHER" id="PTHR42844">
    <property type="entry name" value="DIHYDRONEOPTERIN ALDOLASE 1-RELATED"/>
    <property type="match status" value="1"/>
</dbReference>
<feature type="domain" description="Dihydroneopterin aldolase/epimerase" evidence="8">
    <location>
        <begin position="37"/>
        <end position="145"/>
    </location>
</feature>
<evidence type="ECO:0000256" key="4">
    <source>
        <dbReference type="ARBA" id="ARBA00013043"/>
    </source>
</evidence>
<keyword evidence="6" id="KW-0456">Lyase</keyword>
<evidence type="ECO:0000256" key="5">
    <source>
        <dbReference type="ARBA" id="ARBA00022909"/>
    </source>
</evidence>
<evidence type="ECO:0000256" key="7">
    <source>
        <dbReference type="ARBA" id="ARBA00032903"/>
    </source>
</evidence>
<accession>A0A0P1FJY0</accession>
<organism evidence="10 12">
    <name type="scientific">Thalassovita autumnalis</name>
    <dbReference type="NCBI Taxonomy" id="2072972"/>
    <lineage>
        <taxon>Bacteria</taxon>
        <taxon>Pseudomonadati</taxon>
        <taxon>Pseudomonadota</taxon>
        <taxon>Alphaproteobacteria</taxon>
        <taxon>Rhodobacterales</taxon>
        <taxon>Roseobacteraceae</taxon>
        <taxon>Thalassovita</taxon>
    </lineage>
</organism>
<evidence type="ECO:0000313" key="12">
    <source>
        <dbReference type="Proteomes" id="UP000051887"/>
    </source>
</evidence>
<evidence type="ECO:0000313" key="9">
    <source>
        <dbReference type="EMBL" id="CUH68339.1"/>
    </source>
</evidence>
<dbReference type="Gene3D" id="3.30.1130.10">
    <property type="match status" value="1"/>
</dbReference>
<dbReference type="Pfam" id="PF02152">
    <property type="entry name" value="FolB"/>
    <property type="match status" value="1"/>
</dbReference>
<comment type="similarity">
    <text evidence="3">Belongs to the DHNA family.</text>
</comment>
<dbReference type="SUPFAM" id="SSF55620">
    <property type="entry name" value="Tetrahydrobiopterin biosynthesis enzymes-like"/>
    <property type="match status" value="1"/>
</dbReference>
<dbReference type="EMBL" id="CYSB01000030">
    <property type="protein sequence ID" value="CUH68339.1"/>
    <property type="molecule type" value="Genomic_DNA"/>
</dbReference>
<dbReference type="AlphaFoldDB" id="A0A0P1FJY0"/>
<keyword evidence="5" id="KW-0289">Folate biosynthesis</keyword>
<reference evidence="10 12" key="2">
    <citation type="submission" date="2015-09" db="EMBL/GenBank/DDBJ databases">
        <authorList>
            <consortium name="Swine Surveillance"/>
        </authorList>
    </citation>
    <scope>NUCLEOTIDE SEQUENCE [LARGE SCALE GENOMIC DNA]</scope>
    <source>
        <strain evidence="10 12">5120</strain>
    </source>
</reference>
<comment type="catalytic activity">
    <reaction evidence="1">
        <text>7,8-dihydroneopterin = 6-hydroxymethyl-7,8-dihydropterin + glycolaldehyde</text>
        <dbReference type="Rhea" id="RHEA:10540"/>
        <dbReference type="ChEBI" id="CHEBI:17001"/>
        <dbReference type="ChEBI" id="CHEBI:17071"/>
        <dbReference type="ChEBI" id="CHEBI:44841"/>
        <dbReference type="EC" id="4.1.2.25"/>
    </reaction>
</comment>
<evidence type="ECO:0000256" key="3">
    <source>
        <dbReference type="ARBA" id="ARBA00005708"/>
    </source>
</evidence>
<dbReference type="InterPro" id="IPR006157">
    <property type="entry name" value="FolB_dom"/>
</dbReference>
<evidence type="ECO:0000256" key="1">
    <source>
        <dbReference type="ARBA" id="ARBA00001353"/>
    </source>
</evidence>
<reference evidence="9 11" key="1">
    <citation type="submission" date="2015-09" db="EMBL/GenBank/DDBJ databases">
        <authorList>
            <person name="Rodrigo-Torres L."/>
            <person name="Arahal D.R."/>
        </authorList>
    </citation>
    <scope>NUCLEOTIDE SEQUENCE [LARGE SCALE GENOMIC DNA]</scope>
    <source>
        <strain evidence="9 11">CECT 5118</strain>
    </source>
</reference>
<proteinExistence type="inferred from homology"/>
<dbReference type="GO" id="GO:0004150">
    <property type="term" value="F:dihydroneopterin aldolase activity"/>
    <property type="evidence" value="ECO:0007669"/>
    <property type="project" value="UniProtKB-EC"/>
</dbReference>
<evidence type="ECO:0000256" key="6">
    <source>
        <dbReference type="ARBA" id="ARBA00023239"/>
    </source>
</evidence>
<dbReference type="Proteomes" id="UP000051086">
    <property type="component" value="Unassembled WGS sequence"/>
</dbReference>